<dbReference type="PROSITE" id="PS50928">
    <property type="entry name" value="ABC_TM1"/>
    <property type="match status" value="1"/>
</dbReference>
<dbReference type="GO" id="GO:0055085">
    <property type="term" value="P:transmembrane transport"/>
    <property type="evidence" value="ECO:0007669"/>
    <property type="project" value="InterPro"/>
</dbReference>
<keyword evidence="5" id="KW-1003">Cell membrane</keyword>
<dbReference type="CDD" id="cd06261">
    <property type="entry name" value="TM_PBP2"/>
    <property type="match status" value="1"/>
</dbReference>
<dbReference type="PANTHER" id="PTHR43227">
    <property type="entry name" value="BLL4140 PROTEIN"/>
    <property type="match status" value="1"/>
</dbReference>
<keyword evidence="14" id="KW-1185">Reference proteome</keyword>
<comment type="caution">
    <text evidence="13">The sequence shown here is derived from an EMBL/GenBank/DDBJ whole genome shotgun (WGS) entry which is preliminary data.</text>
</comment>
<gene>
    <name evidence="13" type="primary">ugpA</name>
    <name evidence="13" type="ORF">Ldro_0452</name>
</gene>
<keyword evidence="8 11" id="KW-1133">Transmembrane helix</keyword>
<evidence type="ECO:0000256" key="5">
    <source>
        <dbReference type="ARBA" id="ARBA00022475"/>
    </source>
</evidence>
<protein>
    <recommendedName>
        <fullName evidence="10">sn-glycerol-3-phosphate transport system permease protein UgpA</fullName>
    </recommendedName>
</protein>
<organism evidence="13 14">
    <name type="scientific">Legionella drozanskii LLAP-1</name>
    <dbReference type="NCBI Taxonomy" id="1212489"/>
    <lineage>
        <taxon>Bacteria</taxon>
        <taxon>Pseudomonadati</taxon>
        <taxon>Pseudomonadota</taxon>
        <taxon>Gammaproteobacteria</taxon>
        <taxon>Legionellales</taxon>
        <taxon>Legionellaceae</taxon>
        <taxon>Legionella</taxon>
    </lineage>
</organism>
<evidence type="ECO:0000256" key="7">
    <source>
        <dbReference type="ARBA" id="ARBA00022692"/>
    </source>
</evidence>
<dbReference type="SUPFAM" id="SSF161098">
    <property type="entry name" value="MetI-like"/>
    <property type="match status" value="1"/>
</dbReference>
<name>A0A0W0TBZ2_9GAMM</name>
<dbReference type="EMBL" id="LNXY01000003">
    <property type="protein sequence ID" value="KTC93081.1"/>
    <property type="molecule type" value="Genomic_DNA"/>
</dbReference>
<feature type="transmembrane region" description="Helical" evidence="11">
    <location>
        <begin position="203"/>
        <end position="225"/>
    </location>
</feature>
<dbReference type="InterPro" id="IPR050809">
    <property type="entry name" value="UgpAE/MalFG_permease"/>
</dbReference>
<keyword evidence="4 11" id="KW-0813">Transport</keyword>
<dbReference type="Gene3D" id="1.10.3720.10">
    <property type="entry name" value="MetI-like"/>
    <property type="match status" value="1"/>
</dbReference>
<evidence type="ECO:0000256" key="1">
    <source>
        <dbReference type="ARBA" id="ARBA00004429"/>
    </source>
</evidence>
<evidence type="ECO:0000256" key="6">
    <source>
        <dbReference type="ARBA" id="ARBA00022519"/>
    </source>
</evidence>
<dbReference type="Pfam" id="PF00528">
    <property type="entry name" value="BPD_transp_1"/>
    <property type="match status" value="1"/>
</dbReference>
<accession>A0A0W0TBZ2</accession>
<evidence type="ECO:0000256" key="4">
    <source>
        <dbReference type="ARBA" id="ARBA00022448"/>
    </source>
</evidence>
<dbReference type="STRING" id="1212489.Ldro_0452"/>
<feature type="transmembrane region" description="Helical" evidence="11">
    <location>
        <begin position="265"/>
        <end position="285"/>
    </location>
</feature>
<dbReference type="AlphaFoldDB" id="A0A0W0TBZ2"/>
<keyword evidence="9 11" id="KW-0472">Membrane</keyword>
<comment type="similarity">
    <text evidence="2">Belongs to the binding-protein-dependent transport system permease family. UgpAE subfamily.</text>
</comment>
<evidence type="ECO:0000256" key="3">
    <source>
        <dbReference type="ARBA" id="ARBA00011557"/>
    </source>
</evidence>
<keyword evidence="7 11" id="KW-0812">Transmembrane</keyword>
<evidence type="ECO:0000256" key="8">
    <source>
        <dbReference type="ARBA" id="ARBA00022989"/>
    </source>
</evidence>
<keyword evidence="6" id="KW-0997">Cell inner membrane</keyword>
<evidence type="ECO:0000313" key="14">
    <source>
        <dbReference type="Proteomes" id="UP000054736"/>
    </source>
</evidence>
<dbReference type="GO" id="GO:0005886">
    <property type="term" value="C:plasma membrane"/>
    <property type="evidence" value="ECO:0007669"/>
    <property type="project" value="UniProtKB-SubCell"/>
</dbReference>
<dbReference type="PATRIC" id="fig|1212489.4.peg.467"/>
<comment type="subcellular location">
    <subcellularLocation>
        <location evidence="1">Cell inner membrane</location>
        <topology evidence="1">Multi-pass membrane protein</topology>
    </subcellularLocation>
    <subcellularLocation>
        <location evidence="11">Cell membrane</location>
        <topology evidence="11">Multi-pass membrane protein</topology>
    </subcellularLocation>
</comment>
<dbReference type="Proteomes" id="UP000054736">
    <property type="component" value="Unassembled WGS sequence"/>
</dbReference>
<dbReference type="PANTHER" id="PTHR43227:SF9">
    <property type="entry name" value="SN-GLYCEROL-3-PHOSPHATE TRANSPORT SYSTEM PERMEASE PROTEIN UGPA"/>
    <property type="match status" value="1"/>
</dbReference>
<evidence type="ECO:0000313" key="13">
    <source>
        <dbReference type="EMBL" id="KTC93081.1"/>
    </source>
</evidence>
<dbReference type="InterPro" id="IPR000515">
    <property type="entry name" value="MetI-like"/>
</dbReference>
<dbReference type="OrthoDB" id="9785347at2"/>
<evidence type="ECO:0000256" key="2">
    <source>
        <dbReference type="ARBA" id="ARBA00008852"/>
    </source>
</evidence>
<feature type="transmembrane region" description="Helical" evidence="11">
    <location>
        <begin position="171"/>
        <end position="191"/>
    </location>
</feature>
<feature type="transmembrane region" description="Helical" evidence="11">
    <location>
        <begin position="106"/>
        <end position="126"/>
    </location>
</feature>
<dbReference type="InterPro" id="IPR035906">
    <property type="entry name" value="MetI-like_sf"/>
</dbReference>
<evidence type="ECO:0000256" key="10">
    <source>
        <dbReference type="ARBA" id="ARBA00040780"/>
    </source>
</evidence>
<evidence type="ECO:0000256" key="9">
    <source>
        <dbReference type="ARBA" id="ARBA00023136"/>
    </source>
</evidence>
<proteinExistence type="inferred from homology"/>
<comment type="subunit">
    <text evidence="3">The complex is composed of two ATP-binding proteins (UgpC), two transmembrane proteins (UgpA and UgpE) and a solute-binding protein (UgpB).</text>
</comment>
<sequence>MAKYTKHKKIALFFIFFQLLVTLLFFIWPACSALIQSVFFSDSFGLHDRFASLTNFIDLLRDPDYGKALLITLLIAFSVTLITMCLGLLFAVLLQNRKKSKKIYKSLLLWPYAVAPAVAAILWRFLCQPTIGWLAYDLELLGVNFNYLTHANQALLVVILTASWQQFSYNFLFFFAALEAIPNSLIEAAIIDGASPWRRFWQIIFPLLSPITFFLLVMNLIYAFFDTFGIIDVLTHGGPGNSTTTLIYKVYKDGFVGMDPGSSSAQSVLLMLIVISLTLIQFRYLEKKVHYE</sequence>
<feature type="transmembrane region" description="Helical" evidence="11">
    <location>
        <begin position="68"/>
        <end position="94"/>
    </location>
</feature>
<evidence type="ECO:0000256" key="11">
    <source>
        <dbReference type="RuleBase" id="RU363032"/>
    </source>
</evidence>
<reference evidence="13 14" key="1">
    <citation type="submission" date="2015-11" db="EMBL/GenBank/DDBJ databases">
        <title>Genomic analysis of 38 Legionella species identifies large and diverse effector repertoires.</title>
        <authorList>
            <person name="Burstein D."/>
            <person name="Amaro F."/>
            <person name="Zusman T."/>
            <person name="Lifshitz Z."/>
            <person name="Cohen O."/>
            <person name="Gilbert J.A."/>
            <person name="Pupko T."/>
            <person name="Shuman H.A."/>
            <person name="Segal G."/>
        </authorList>
    </citation>
    <scope>NUCLEOTIDE SEQUENCE [LARGE SCALE GENOMIC DNA]</scope>
    <source>
        <strain evidence="13 14">ATCC 700990</strain>
    </source>
</reference>
<feature type="domain" description="ABC transmembrane type-1" evidence="12">
    <location>
        <begin position="69"/>
        <end position="281"/>
    </location>
</feature>
<dbReference type="RefSeq" id="WP_058494805.1">
    <property type="nucleotide sequence ID" value="NZ_CAAAIU010000003.1"/>
</dbReference>
<evidence type="ECO:0000259" key="12">
    <source>
        <dbReference type="PROSITE" id="PS50928"/>
    </source>
</evidence>